<dbReference type="Gene3D" id="1.25.10.10">
    <property type="entry name" value="Leucine-rich Repeat Variant"/>
    <property type="match status" value="1"/>
</dbReference>
<dbReference type="GO" id="GO:0006915">
    <property type="term" value="P:apoptotic process"/>
    <property type="evidence" value="ECO:0007669"/>
    <property type="project" value="UniProtKB-KW"/>
</dbReference>
<reference evidence="6" key="1">
    <citation type="submission" date="2025-05" db="UniProtKB">
        <authorList>
            <consortium name="Ensembl"/>
        </authorList>
    </citation>
    <scope>IDENTIFICATION</scope>
</reference>
<dbReference type="SUPFAM" id="SSF48371">
    <property type="entry name" value="ARM repeat"/>
    <property type="match status" value="1"/>
</dbReference>
<dbReference type="Pfam" id="PF16457">
    <property type="entry name" value="PH_12"/>
    <property type="match status" value="1"/>
</dbReference>
<dbReference type="InterPro" id="IPR016024">
    <property type="entry name" value="ARM-type_fold"/>
</dbReference>
<dbReference type="GO" id="GO:0017124">
    <property type="term" value="F:SH3 domain binding"/>
    <property type="evidence" value="ECO:0007669"/>
    <property type="project" value="UniProtKB-KW"/>
</dbReference>
<keyword evidence="2" id="KW-0581">Phagocytosis</keyword>
<sequence>MPPPSDIVKVAVQRPGAFAQLIDLDQKKPLERIIKEVCESWNVSDSESYALQFTDGAQIYITEKNRHELKNGAILHLTFSARKTAKQLLEKIRGPGSNERLDALKQLAKLSIDVTLAVEFLNHHGLEPLMFIVEGGKELGEILAFTLTCIVELMDHGYASWERFCQGTFVKKVVSYVNKTSMDATILHYSLSLLESMLQCNNHLYLIIISELERPQLITHLAVSNQDIQTNALAVINALYMKSPLEKKQGMAKLITQKELRQTILSHVIHNGRRIHTDMAHQLHVLQRLCLNLLEMRMLIKMDPHDQSQRDALFDLRNIAFDNMELQDRHKSVYAKDYKKLGFQDNVNPAQDFMVTPPGMLALDNMLYFAHQHRSAYVRLVLENSCREDRHECPFGRSSIELTRVLCELLQIGVPPSETAQSYYAMMFTQEHAFEEFFCICIQLLNKTWKEMRATQEDFDKVIQVIREQIQRALLVQPEKFEQFRKALQALTYADILKLRQTDRMNQEQGDFKSPPIRELRETIRPEILDLIKQQRLTRLCEGTLFRRIGRSRRQDKLWCCRLSPNHKVFHYGDVDEDSSPPAIETLPEKCERDVLPEFLVQPWRIL</sequence>
<dbReference type="GO" id="GO:0048870">
    <property type="term" value="P:cell motility"/>
    <property type="evidence" value="ECO:0007669"/>
    <property type="project" value="TreeGrafter"/>
</dbReference>
<name>A0A8C4WXF4_EPTBU</name>
<dbReference type="GeneTree" id="ENSGT00940000155994"/>
<dbReference type="Gene3D" id="2.30.29.30">
    <property type="entry name" value="Pleckstrin-homology domain (PH domain)/Phosphotyrosine-binding domain (PTB)"/>
    <property type="match status" value="1"/>
</dbReference>
<keyword evidence="3" id="KW-0729">SH3-binding</keyword>
<dbReference type="InterPro" id="IPR001849">
    <property type="entry name" value="PH_domain"/>
</dbReference>
<dbReference type="InterPro" id="IPR011989">
    <property type="entry name" value="ARM-like"/>
</dbReference>
<dbReference type="Ensembl" id="ENSEBUT00000018536.1">
    <property type="protein sequence ID" value="ENSEBUP00000017960.1"/>
    <property type="gene ID" value="ENSEBUG00000011189.1"/>
</dbReference>
<proteinExistence type="predicted"/>
<dbReference type="Ensembl" id="ENSEBUT00000018502.1">
    <property type="protein sequence ID" value="ENSEBUP00000017926.1"/>
    <property type="gene ID" value="ENSEBUG00000011189.1"/>
</dbReference>
<dbReference type="GO" id="GO:0007015">
    <property type="term" value="P:actin filament organization"/>
    <property type="evidence" value="ECO:0007669"/>
    <property type="project" value="TreeGrafter"/>
</dbReference>
<feature type="domain" description="ELMO" evidence="5">
    <location>
        <begin position="308"/>
        <end position="474"/>
    </location>
</feature>
<dbReference type="PANTHER" id="PTHR12771">
    <property type="entry name" value="ENGULFMENT AND CELL MOTILITY"/>
    <property type="match status" value="1"/>
</dbReference>
<dbReference type="AlphaFoldDB" id="A0A8C4WXF4"/>
<protein>
    <submittedName>
        <fullName evidence="6">Engulfment and cell motility 1 (ced-12 homolog, C. elegans)</fullName>
    </submittedName>
</protein>
<dbReference type="GO" id="GO:0006909">
    <property type="term" value="P:phagocytosis"/>
    <property type="evidence" value="ECO:0007669"/>
    <property type="project" value="UniProtKB-KW"/>
</dbReference>
<dbReference type="InterPro" id="IPR006816">
    <property type="entry name" value="ELMO_dom"/>
</dbReference>
<comment type="function">
    <text evidence="4">Involved in cytoskeletal rearrangements required for phagocytosis of apoptotic cells and cell motility. Acts in association with DOCK1 and CRK. Was initially proposed to be required in complex with DOCK1 to activate Rac Rho small GTPases. May enhance the guanine nucleotide exchange factor (GEF) activity of DOCK1.</text>
</comment>
<dbReference type="InterPro" id="IPR011993">
    <property type="entry name" value="PH-like_dom_sf"/>
</dbReference>
<dbReference type="Proteomes" id="UP000694388">
    <property type="component" value="Unplaced"/>
</dbReference>
<keyword evidence="1" id="KW-0053">Apoptosis</keyword>
<evidence type="ECO:0000259" key="5">
    <source>
        <dbReference type="PROSITE" id="PS51335"/>
    </source>
</evidence>
<evidence type="ECO:0000256" key="4">
    <source>
        <dbReference type="ARBA" id="ARBA00024863"/>
    </source>
</evidence>
<dbReference type="Pfam" id="PF11841">
    <property type="entry name" value="ELMO_ARM"/>
    <property type="match status" value="1"/>
</dbReference>
<dbReference type="InterPro" id="IPR050868">
    <property type="entry name" value="ELMO_domain-containing"/>
</dbReference>
<evidence type="ECO:0000313" key="6">
    <source>
        <dbReference type="Ensembl" id="ENSEBUP00000017897.1"/>
    </source>
</evidence>
<evidence type="ECO:0000313" key="7">
    <source>
        <dbReference type="Proteomes" id="UP000694388"/>
    </source>
</evidence>
<dbReference type="Pfam" id="PF04727">
    <property type="entry name" value="ELMO_CED12"/>
    <property type="match status" value="1"/>
</dbReference>
<evidence type="ECO:0000256" key="2">
    <source>
        <dbReference type="ARBA" id="ARBA00022907"/>
    </source>
</evidence>
<dbReference type="InterPro" id="IPR024574">
    <property type="entry name" value="ELMO_ARM"/>
</dbReference>
<dbReference type="PANTHER" id="PTHR12771:SF16">
    <property type="entry name" value="ENGULFMENT AND CELL MOTILITY PROTEIN 3"/>
    <property type="match status" value="1"/>
</dbReference>
<evidence type="ECO:0000256" key="1">
    <source>
        <dbReference type="ARBA" id="ARBA00022703"/>
    </source>
</evidence>
<accession>A0A8C4WXF4</accession>
<dbReference type="PROSITE" id="PS51335">
    <property type="entry name" value="ELMO"/>
    <property type="match status" value="1"/>
</dbReference>
<dbReference type="Gene3D" id="6.10.250.810">
    <property type="match status" value="1"/>
</dbReference>
<dbReference type="Ensembl" id="ENSEBUT00000018473.1">
    <property type="protein sequence ID" value="ENSEBUP00000017897.1"/>
    <property type="gene ID" value="ENSEBUG00000011189.1"/>
</dbReference>
<organism evidence="6 7">
    <name type="scientific">Eptatretus burgeri</name>
    <name type="common">Inshore hagfish</name>
    <dbReference type="NCBI Taxonomy" id="7764"/>
    <lineage>
        <taxon>Eukaryota</taxon>
        <taxon>Metazoa</taxon>
        <taxon>Chordata</taxon>
        <taxon>Craniata</taxon>
        <taxon>Vertebrata</taxon>
        <taxon>Cyclostomata</taxon>
        <taxon>Myxini</taxon>
        <taxon>Myxiniformes</taxon>
        <taxon>Myxinidae</taxon>
        <taxon>Eptatretinae</taxon>
        <taxon>Eptatretus</taxon>
    </lineage>
</organism>
<dbReference type="OMA" id="KIAIQMM"/>
<evidence type="ECO:0000256" key="3">
    <source>
        <dbReference type="ARBA" id="ARBA00023036"/>
    </source>
</evidence>
<keyword evidence="7" id="KW-1185">Reference proteome</keyword>